<proteinExistence type="predicted"/>
<evidence type="ECO:0008006" key="3">
    <source>
        <dbReference type="Google" id="ProtNLM"/>
    </source>
</evidence>
<feature type="non-terminal residue" evidence="2">
    <location>
        <position position="374"/>
    </location>
</feature>
<sequence length="374" mass="42682">MVKRICILICFIQSFVSQYINAQTNISVLKEYVATPNLLINKLCLNEMIAEKYLKRTVIVEGTVQDITRMGTINSASTGIPEGELIASLDCNTPYDFIVNINERHLNFWESVSVGDKICFIGEIYNINRYGMTVLIVAPRKSSVQLANLLIMAHEEDLKSCSLRSILERHYKLSWIRKLKGLNDYTDTENSNYYNNELNPTTGSTVGGHEYYGMINEKYPIVMDLAWREPSEIVGSYYYVKNGRNNTLELSGSMNANDYMVLKEYNSAGENTGTFEGKWSMDSYSGTFTNYKGIKMPFKLYRETTATNNSNITFNSYQNSRFNYTVAYPSFLDKRQESENGDGCKFYMDDNTYLVVSGAYNALDESVVSRCYKC</sequence>
<dbReference type="EMBL" id="VWFV01000163">
    <property type="protein sequence ID" value="KAA4606007.1"/>
    <property type="molecule type" value="Genomic_DNA"/>
</dbReference>
<dbReference type="AlphaFoldDB" id="A0A642B4C1"/>
<reference evidence="2" key="1">
    <citation type="journal article" date="2019" name="Nat. Med.">
        <title>A library of human gut bacterial isolates paired with longitudinal multiomics data enables mechanistic microbiome research.</title>
        <authorList>
            <person name="Poyet M."/>
            <person name="Groussin M."/>
            <person name="Gibbons S.M."/>
            <person name="Avila-Pacheco J."/>
            <person name="Jiang X."/>
            <person name="Kearney S.M."/>
            <person name="Perrotta A.R."/>
            <person name="Berdy B."/>
            <person name="Zhao S."/>
            <person name="Lieberman T.D."/>
            <person name="Swanson P.K."/>
            <person name="Smith M."/>
            <person name="Roesemann S."/>
            <person name="Alexander J.E."/>
            <person name="Rich S.A."/>
            <person name="Livny J."/>
            <person name="Vlamakis H."/>
            <person name="Clish C."/>
            <person name="Bullock K."/>
            <person name="Deik A."/>
            <person name="Scott J."/>
            <person name="Pierce K.A."/>
            <person name="Xavier R.J."/>
            <person name="Alm E.J."/>
        </authorList>
    </citation>
    <scope>NUCLEOTIDE SEQUENCE</scope>
    <source>
        <strain evidence="2">BIOML-A21</strain>
    </source>
</reference>
<keyword evidence="1" id="KW-0732">Signal</keyword>
<comment type="caution">
    <text evidence="2">The sequence shown here is derived from an EMBL/GenBank/DDBJ whole genome shotgun (WGS) entry which is preliminary data.</text>
</comment>
<feature type="signal peptide" evidence="1">
    <location>
        <begin position="1"/>
        <end position="22"/>
    </location>
</feature>
<evidence type="ECO:0000256" key="1">
    <source>
        <dbReference type="SAM" id="SignalP"/>
    </source>
</evidence>
<accession>A0A642B4C1</accession>
<evidence type="ECO:0000313" key="2">
    <source>
        <dbReference type="EMBL" id="KAA4606007.1"/>
    </source>
</evidence>
<feature type="chain" id="PRO_5025012327" description="DUF5689 domain-containing protein" evidence="1">
    <location>
        <begin position="23"/>
        <end position="374"/>
    </location>
</feature>
<organism evidence="2">
    <name type="scientific">Bacteroides ovatus</name>
    <dbReference type="NCBI Taxonomy" id="28116"/>
    <lineage>
        <taxon>Bacteria</taxon>
        <taxon>Pseudomonadati</taxon>
        <taxon>Bacteroidota</taxon>
        <taxon>Bacteroidia</taxon>
        <taxon>Bacteroidales</taxon>
        <taxon>Bacteroidaceae</taxon>
        <taxon>Bacteroides</taxon>
    </lineage>
</organism>
<name>A0A642B4C1_BACOV</name>
<protein>
    <recommendedName>
        <fullName evidence="3">DUF5689 domain-containing protein</fullName>
    </recommendedName>
</protein>
<gene>
    <name evidence="2" type="ORF">F3C24_27525</name>
</gene>